<dbReference type="OrthoDB" id="4577644at2"/>
<proteinExistence type="predicted"/>
<dbReference type="Pfam" id="PF00106">
    <property type="entry name" value="adh_short"/>
    <property type="match status" value="1"/>
</dbReference>
<protein>
    <submittedName>
        <fullName evidence="4">NAD(P)-dependent dehydrogenase (Short-subunit alcohol dehydrogenase family)</fullName>
    </submittedName>
</protein>
<dbReference type="PANTHER" id="PTHR43157">
    <property type="entry name" value="PHOSPHATIDYLINOSITOL-GLYCAN BIOSYNTHESIS CLASS F PROTEIN-RELATED"/>
    <property type="match status" value="1"/>
</dbReference>
<evidence type="ECO:0000259" key="3">
    <source>
        <dbReference type="SMART" id="SM00822"/>
    </source>
</evidence>
<organism evidence="4 5">
    <name type="scientific">Compostimonas suwonensis</name>
    <dbReference type="NCBI Taxonomy" id="1048394"/>
    <lineage>
        <taxon>Bacteria</taxon>
        <taxon>Bacillati</taxon>
        <taxon>Actinomycetota</taxon>
        <taxon>Actinomycetes</taxon>
        <taxon>Micrococcales</taxon>
        <taxon>Microbacteriaceae</taxon>
        <taxon>Compostimonas</taxon>
    </lineage>
</organism>
<dbReference type="InterPro" id="IPR002347">
    <property type="entry name" value="SDR_fam"/>
</dbReference>
<accession>A0A2M9BCM4</accession>
<dbReference type="InterPro" id="IPR057326">
    <property type="entry name" value="KR_dom"/>
</dbReference>
<dbReference type="Proteomes" id="UP000230161">
    <property type="component" value="Unassembled WGS sequence"/>
</dbReference>
<dbReference type="SMART" id="SM00822">
    <property type="entry name" value="PKS_KR"/>
    <property type="match status" value="1"/>
</dbReference>
<dbReference type="SUPFAM" id="SSF51735">
    <property type="entry name" value="NAD(P)-binding Rossmann-fold domains"/>
    <property type="match status" value="1"/>
</dbReference>
<evidence type="ECO:0000313" key="4">
    <source>
        <dbReference type="EMBL" id="PJJ55699.1"/>
    </source>
</evidence>
<feature type="domain" description="Ketoreductase" evidence="3">
    <location>
        <begin position="19"/>
        <end position="215"/>
    </location>
</feature>
<dbReference type="EMBL" id="PGFB01000005">
    <property type="protein sequence ID" value="PJJ55699.1"/>
    <property type="molecule type" value="Genomic_DNA"/>
</dbReference>
<dbReference type="InterPro" id="IPR036291">
    <property type="entry name" value="NAD(P)-bd_dom_sf"/>
</dbReference>
<evidence type="ECO:0000256" key="2">
    <source>
        <dbReference type="SAM" id="MobiDB-lite"/>
    </source>
</evidence>
<reference evidence="4 5" key="1">
    <citation type="submission" date="2017-11" db="EMBL/GenBank/DDBJ databases">
        <title>Genomic Encyclopedia of Archaeal and Bacterial Type Strains, Phase II (KMG-II): From Individual Species to Whole Genera.</title>
        <authorList>
            <person name="Goeker M."/>
        </authorList>
    </citation>
    <scope>NUCLEOTIDE SEQUENCE [LARGE SCALE GENOMIC DNA]</scope>
    <source>
        <strain evidence="4 5">DSM 25625</strain>
    </source>
</reference>
<comment type="caution">
    <text evidence="4">The sequence shown here is derived from an EMBL/GenBank/DDBJ whole genome shotgun (WGS) entry which is preliminary data.</text>
</comment>
<feature type="region of interest" description="Disordered" evidence="2">
    <location>
        <begin position="264"/>
        <end position="283"/>
    </location>
</feature>
<dbReference type="PRINTS" id="PR00081">
    <property type="entry name" value="GDHRDH"/>
</dbReference>
<dbReference type="PANTHER" id="PTHR43157:SF31">
    <property type="entry name" value="PHOSPHATIDYLINOSITOL-GLYCAN BIOSYNTHESIS CLASS F PROTEIN"/>
    <property type="match status" value="1"/>
</dbReference>
<dbReference type="AlphaFoldDB" id="A0A2M9BCM4"/>
<sequence>MTEHVTPWNPTTLPDARGKTFVVTGGNAGIGYFISEQLAGAGATIVLASRSEAKARLAMQAITQTVPDARLEYIPLDLSSLESARSAGDQIGALHRVDGLILNAAALTQKQRKETTDAHEFVFGTNHYGNAQLIAAALPHLADTPGARLVTMGSVAQRMGRIHLDDLEQHHETYRGFRTYGTSKLAQMLFARELDRRLRAANSTTISLIAHPGGAIDGLTPDRAPAFEHTARQRRGAIVMRPFVQGKDHAAWPAVRAALDPAAQGGQLWGPGSATGSRPPRLDPMRGAFTDTRLAQDLWERTTKELGLQLAV</sequence>
<evidence type="ECO:0000256" key="1">
    <source>
        <dbReference type="ARBA" id="ARBA00023002"/>
    </source>
</evidence>
<dbReference type="RefSeq" id="WP_100345796.1">
    <property type="nucleotide sequence ID" value="NZ_PGFB01000005.1"/>
</dbReference>
<dbReference type="GO" id="GO:0016491">
    <property type="term" value="F:oxidoreductase activity"/>
    <property type="evidence" value="ECO:0007669"/>
    <property type="project" value="UniProtKB-KW"/>
</dbReference>
<dbReference type="Gene3D" id="3.40.50.720">
    <property type="entry name" value="NAD(P)-binding Rossmann-like Domain"/>
    <property type="match status" value="1"/>
</dbReference>
<gene>
    <name evidence="4" type="ORF">CLV54_3050</name>
</gene>
<keyword evidence="1" id="KW-0560">Oxidoreductase</keyword>
<name>A0A2M9BCM4_9MICO</name>
<evidence type="ECO:0000313" key="5">
    <source>
        <dbReference type="Proteomes" id="UP000230161"/>
    </source>
</evidence>
<keyword evidence="5" id="KW-1185">Reference proteome</keyword>